<name>A0A7I8W5G6_9ANNE</name>
<dbReference type="InterPro" id="IPR015943">
    <property type="entry name" value="WD40/YVTN_repeat-like_dom_sf"/>
</dbReference>
<protein>
    <submittedName>
        <fullName evidence="14">DgyrCDS12065</fullName>
    </submittedName>
</protein>
<feature type="domain" description="IFT140 second beta-propeller" evidence="11">
    <location>
        <begin position="424"/>
        <end position="754"/>
    </location>
</feature>
<evidence type="ECO:0000256" key="4">
    <source>
        <dbReference type="ARBA" id="ARBA00022803"/>
    </source>
</evidence>
<dbReference type="Pfam" id="PF24762">
    <property type="entry name" value="TPR_IF140-IFT172"/>
    <property type="match status" value="1"/>
</dbReference>
<reference evidence="14 15" key="1">
    <citation type="submission" date="2020-08" db="EMBL/GenBank/DDBJ databases">
        <authorList>
            <person name="Hejnol A."/>
        </authorList>
    </citation>
    <scope>NUCLEOTIDE SEQUENCE [LARGE SCALE GENOMIC DNA]</scope>
</reference>
<dbReference type="GO" id="GO:0005930">
    <property type="term" value="C:axoneme"/>
    <property type="evidence" value="ECO:0007669"/>
    <property type="project" value="TreeGrafter"/>
</dbReference>
<feature type="domain" description="IF140 C-terminal TPR" evidence="12">
    <location>
        <begin position="1285"/>
        <end position="1406"/>
    </location>
</feature>
<evidence type="ECO:0000259" key="10">
    <source>
        <dbReference type="Pfam" id="PF23383"/>
    </source>
</evidence>
<dbReference type="Pfam" id="PF24760">
    <property type="entry name" value="TPR_IF140_C"/>
    <property type="match status" value="1"/>
</dbReference>
<keyword evidence="3" id="KW-0677">Repeat</keyword>
<dbReference type="SUPFAM" id="SSF48452">
    <property type="entry name" value="TPR-like"/>
    <property type="match status" value="1"/>
</dbReference>
<comment type="subcellular location">
    <subcellularLocation>
        <location evidence="1">Cell projection</location>
        <location evidence="1">Cilium</location>
    </subcellularLocation>
</comment>
<dbReference type="Pfam" id="PF23385">
    <property type="entry name" value="Beta-prop_IFT140_2nd"/>
    <property type="match status" value="1"/>
</dbReference>
<comment type="caution">
    <text evidence="14">The sequence shown here is derived from an EMBL/GenBank/DDBJ whole genome shotgun (WGS) entry which is preliminary data.</text>
</comment>
<dbReference type="Pfam" id="PF23383">
    <property type="entry name" value="Beta-prop_IFT140_1st"/>
    <property type="match status" value="1"/>
</dbReference>
<feature type="repeat" description="WD" evidence="7">
    <location>
        <begin position="100"/>
        <end position="141"/>
    </location>
</feature>
<dbReference type="InterPro" id="IPR056154">
    <property type="entry name" value="Beta-prop_IFT140_1st"/>
</dbReference>
<proteinExistence type="predicted"/>
<keyword evidence="2 7" id="KW-0853">WD repeat</keyword>
<evidence type="ECO:0000259" key="12">
    <source>
        <dbReference type="Pfam" id="PF24760"/>
    </source>
</evidence>
<evidence type="ECO:0000259" key="11">
    <source>
        <dbReference type="Pfam" id="PF23385"/>
    </source>
</evidence>
<dbReference type="Gene3D" id="1.25.40.470">
    <property type="match status" value="2"/>
</dbReference>
<keyword evidence="5" id="KW-0969">Cilium</keyword>
<keyword evidence="6" id="KW-0966">Cell projection</keyword>
<dbReference type="InterPro" id="IPR001680">
    <property type="entry name" value="WD40_rpt"/>
</dbReference>
<feature type="domain" description="IFT140 first beta-propeller" evidence="10">
    <location>
        <begin position="2"/>
        <end position="416"/>
    </location>
</feature>
<evidence type="ECO:0000313" key="15">
    <source>
        <dbReference type="Proteomes" id="UP000549394"/>
    </source>
</evidence>
<evidence type="ECO:0000256" key="2">
    <source>
        <dbReference type="ARBA" id="ARBA00022574"/>
    </source>
</evidence>
<accession>A0A7I8W5G6</accession>
<dbReference type="PANTHER" id="PTHR15722">
    <property type="entry name" value="IFT140/172-RELATED"/>
    <property type="match status" value="1"/>
</dbReference>
<gene>
    <name evidence="14" type="ORF">DGYR_LOCUS11389</name>
</gene>
<dbReference type="EMBL" id="CAJFCJ010000019">
    <property type="protein sequence ID" value="CAD5123748.1"/>
    <property type="molecule type" value="Genomic_DNA"/>
</dbReference>
<evidence type="ECO:0000256" key="8">
    <source>
        <dbReference type="SAM" id="Coils"/>
    </source>
</evidence>
<evidence type="ECO:0000256" key="7">
    <source>
        <dbReference type="PROSITE-ProRule" id="PRU00221"/>
    </source>
</evidence>
<dbReference type="GO" id="GO:0036064">
    <property type="term" value="C:ciliary basal body"/>
    <property type="evidence" value="ECO:0007669"/>
    <property type="project" value="TreeGrafter"/>
</dbReference>
<evidence type="ECO:0000259" key="13">
    <source>
        <dbReference type="Pfam" id="PF24762"/>
    </source>
</evidence>
<dbReference type="Gene3D" id="2.130.10.10">
    <property type="entry name" value="YVTN repeat-like/Quinoprotein amine dehydrogenase"/>
    <property type="match status" value="3"/>
</dbReference>
<dbReference type="InterPro" id="IPR011990">
    <property type="entry name" value="TPR-like_helical_dom_sf"/>
</dbReference>
<dbReference type="PANTHER" id="PTHR15722:SF7">
    <property type="entry name" value="INTRAFLAGELLAR TRANSPORT PROTEIN 140 HOMOLOG"/>
    <property type="match status" value="1"/>
</dbReference>
<sequence length="1469" mass="165544">MAVYFDHKLQDAPMGHHTLMEWHKTYPILALASDTQQAKGCLTFYKEDGEKLSNANIQRTIPLTATSWHPIKKVLAVGWENGTVTIYSLEEQPQVINENPPVHSSTINFVQWSSNGSKLISADATGEVCVWKADSRGRLQHNPMRKQQLHEPISHCILRPSVSVDATNNIAALARAAVSGDEKALDMFNWKPKGKATPKVSSNMLPTGEATTFFLGGDQGGVYYVNEEAEISQSFSTEGGVRKLMFYEDKSILVTITTNSMLLQHNVNPDGECREVIKVKLSGKSDDPDFTWAGSGILATATGESVIRMWDMEHEENFVLSLDGNTAFEPGEKIFCVAFCESKQILAAGTGSGHIALFKHKPVHSSSQMNRVDPETCWHHQSPCSLSGYITKILWGSNKLLLAANLLESVYIMNEQILQAHCNQQTAAVQSGPMKLSVEFFSTKRYQELNTDIQITGIFTTKENIAIWNGKKLVIYEISSDSNISAAGTFSTDSPIACLFEQNVYTLETGKVQVRTYQGTVKQLLNFTESDGDPTYIQICNNYLVAASAVGTVKIYDLSRREAKQIASKNIADMIANFGCIQSAKCNSNASQISIIVNKATGALVDSKLYVYDVELDKLTYFNFETGRCESEDILEENNDESEEEISAVERGRKEAARDIRGRLPISHYWDNNESRLLVCEAKISGSTDKKQNEHTRTTISLTKPTVSEVEEIMVVSLFVTQDHGVIIQDSFPLAGDCSSLFGIDVPYFYFIKKQSDARPATRKVMRDFIGLEDADKVARDAMMNFSFYLTLGNMDEAFKAIKLIKSETVWENMAKMCVKTRRLDVAAVCLGNMNHARAARMLRKAGGHGELDARVAMLANQLGLTDEAERLLRNCKRYDLLNEMYQANGQWHKAIETAETCDRMHARSTYFNYAKHLESKENIDAAIGNYERSDTHRFQVPRMLFDDPRQLETYIMKRKDRTLRKWWAQYMESTGEMQTALEFYEAAGDVLSLVRVSCYCGDLKKAAEICQQTGDKAACFHLGRQYEMNEEIKEAIHWFGRARAFGNAIRLCREAGMEDQLMNLALMAKPHDQIEAARYYEQQPNGAEKAVMLYHKAGHVSKALDLAFNTKQFAALHMISEQLEDCSDPHVLQRCADFFLENEQYDRAVDLLASAKDYKKAIRLVREQHVPVNEELVERLTPPKPETADSEWNRSLEDVADICMQQRLYHIATKKFTQAGNRVKAMKALLKSGDTSKIIFFANVSKQKEIYIMAANYLQSLDWRRDAEIMKNIITFYTKGRALDSLASFYDACAQVEMDEYQNYDKALGALAESYKCLVKASEKGEGMLEDRLSDTKQRLTIVKKFVTARNSYEEDADSSIKTCQSILEEPRVQEAVRIGDVFAFMVEHFARREKWKAAYSCVEEFLSRERKAKLNFYIQPKLLEAVCKAVGKPVPRTEASHAQVSSEAVDDGEEIADEVEEDVPSFL</sequence>
<dbReference type="InterPro" id="IPR056156">
    <property type="entry name" value="TPR_IF140_C"/>
</dbReference>
<evidence type="ECO:0000256" key="5">
    <source>
        <dbReference type="ARBA" id="ARBA00023069"/>
    </source>
</evidence>
<dbReference type="PROSITE" id="PS50082">
    <property type="entry name" value="WD_REPEATS_2"/>
    <property type="match status" value="1"/>
</dbReference>
<feature type="compositionally biased region" description="Acidic residues" evidence="9">
    <location>
        <begin position="1450"/>
        <end position="1469"/>
    </location>
</feature>
<keyword evidence="8" id="KW-0175">Coiled coil</keyword>
<dbReference type="InterPro" id="IPR056155">
    <property type="entry name" value="Beta-prop_IFT140_2nd"/>
</dbReference>
<feature type="domain" description="IF140/IFT172/WDR19 TPR" evidence="13">
    <location>
        <begin position="793"/>
        <end position="1277"/>
    </location>
</feature>
<evidence type="ECO:0000256" key="1">
    <source>
        <dbReference type="ARBA" id="ARBA00004138"/>
    </source>
</evidence>
<dbReference type="InterPro" id="IPR036322">
    <property type="entry name" value="WD40_repeat_dom_sf"/>
</dbReference>
<dbReference type="GO" id="GO:0035721">
    <property type="term" value="P:intraciliary retrograde transport"/>
    <property type="evidence" value="ECO:0007669"/>
    <property type="project" value="TreeGrafter"/>
</dbReference>
<evidence type="ECO:0000313" key="14">
    <source>
        <dbReference type="EMBL" id="CAD5123748.1"/>
    </source>
</evidence>
<feature type="region of interest" description="Disordered" evidence="9">
    <location>
        <begin position="1440"/>
        <end position="1469"/>
    </location>
</feature>
<dbReference type="InterPro" id="IPR056168">
    <property type="entry name" value="TPR_IF140/IFT172/WDR19"/>
</dbReference>
<evidence type="ECO:0000256" key="6">
    <source>
        <dbReference type="ARBA" id="ARBA00023273"/>
    </source>
</evidence>
<keyword evidence="4" id="KW-0802">TPR repeat</keyword>
<dbReference type="SMART" id="SM00320">
    <property type="entry name" value="WD40"/>
    <property type="match status" value="6"/>
</dbReference>
<dbReference type="SUPFAM" id="SSF50978">
    <property type="entry name" value="WD40 repeat-like"/>
    <property type="match status" value="2"/>
</dbReference>
<dbReference type="FunFam" id="1.25.40.470:FF:000011">
    <property type="entry name" value="Intraflagellar transport protein 140"/>
    <property type="match status" value="1"/>
</dbReference>
<dbReference type="Proteomes" id="UP000549394">
    <property type="component" value="Unassembled WGS sequence"/>
</dbReference>
<organism evidence="14 15">
    <name type="scientific">Dimorphilus gyrociliatus</name>
    <dbReference type="NCBI Taxonomy" id="2664684"/>
    <lineage>
        <taxon>Eukaryota</taxon>
        <taxon>Metazoa</taxon>
        <taxon>Spiralia</taxon>
        <taxon>Lophotrochozoa</taxon>
        <taxon>Annelida</taxon>
        <taxon>Polychaeta</taxon>
        <taxon>Polychaeta incertae sedis</taxon>
        <taxon>Dinophilidae</taxon>
        <taxon>Dimorphilus</taxon>
    </lineage>
</organism>
<dbReference type="GO" id="GO:0030991">
    <property type="term" value="C:intraciliary transport particle A"/>
    <property type="evidence" value="ECO:0007669"/>
    <property type="project" value="TreeGrafter"/>
</dbReference>
<keyword evidence="15" id="KW-1185">Reference proteome</keyword>
<feature type="coiled-coil region" evidence="8">
    <location>
        <begin position="632"/>
        <end position="659"/>
    </location>
</feature>
<dbReference type="FunFam" id="1.25.40.470:FF:000028">
    <property type="entry name" value="Intraflagellar transport protein 140-like protein"/>
    <property type="match status" value="1"/>
</dbReference>
<evidence type="ECO:0000256" key="3">
    <source>
        <dbReference type="ARBA" id="ARBA00022737"/>
    </source>
</evidence>
<evidence type="ECO:0000256" key="9">
    <source>
        <dbReference type="SAM" id="MobiDB-lite"/>
    </source>
</evidence>
<dbReference type="OrthoDB" id="10258787at2759"/>